<keyword evidence="1" id="KW-1133">Transmembrane helix</keyword>
<keyword evidence="1" id="KW-0812">Transmembrane</keyword>
<gene>
    <name evidence="3" type="ORF">RFI_37231</name>
</gene>
<dbReference type="AlphaFoldDB" id="X6LGF8"/>
<proteinExistence type="predicted"/>
<evidence type="ECO:0000259" key="2">
    <source>
        <dbReference type="SMART" id="SM00225"/>
    </source>
</evidence>
<dbReference type="SMART" id="SM00225">
    <property type="entry name" value="BTB"/>
    <property type="match status" value="1"/>
</dbReference>
<evidence type="ECO:0000256" key="1">
    <source>
        <dbReference type="SAM" id="Phobius"/>
    </source>
</evidence>
<evidence type="ECO:0000313" key="4">
    <source>
        <dbReference type="Proteomes" id="UP000023152"/>
    </source>
</evidence>
<name>X6LGF8_RETFI</name>
<dbReference type="InterPro" id="IPR000210">
    <property type="entry name" value="BTB/POZ_dom"/>
</dbReference>
<dbReference type="Proteomes" id="UP000023152">
    <property type="component" value="Unassembled WGS sequence"/>
</dbReference>
<dbReference type="SUPFAM" id="SSF54695">
    <property type="entry name" value="POZ domain"/>
    <property type="match status" value="1"/>
</dbReference>
<dbReference type="EMBL" id="ASPP01041623">
    <property type="protein sequence ID" value="ETO00217.1"/>
    <property type="molecule type" value="Genomic_DNA"/>
</dbReference>
<keyword evidence="1" id="KW-0472">Membrane</keyword>
<feature type="domain" description="BTB" evidence="2">
    <location>
        <begin position="3"/>
        <end position="101"/>
    </location>
</feature>
<dbReference type="InterPro" id="IPR011333">
    <property type="entry name" value="SKP1/BTB/POZ_sf"/>
</dbReference>
<feature type="transmembrane region" description="Helical" evidence="1">
    <location>
        <begin position="182"/>
        <end position="199"/>
    </location>
</feature>
<organism evidence="3 4">
    <name type="scientific">Reticulomyxa filosa</name>
    <dbReference type="NCBI Taxonomy" id="46433"/>
    <lineage>
        <taxon>Eukaryota</taxon>
        <taxon>Sar</taxon>
        <taxon>Rhizaria</taxon>
        <taxon>Retaria</taxon>
        <taxon>Foraminifera</taxon>
        <taxon>Monothalamids</taxon>
        <taxon>Reticulomyxidae</taxon>
        <taxon>Reticulomyxa</taxon>
    </lineage>
</organism>
<dbReference type="Pfam" id="PF00651">
    <property type="entry name" value="BTB"/>
    <property type="match status" value="1"/>
</dbReference>
<evidence type="ECO:0000313" key="3">
    <source>
        <dbReference type="EMBL" id="ETO00217.1"/>
    </source>
</evidence>
<keyword evidence="4" id="KW-1185">Reference proteome</keyword>
<dbReference type="PANTHER" id="PTHR45774:SF3">
    <property type="entry name" value="BTB (POZ) DOMAIN-CONTAINING 2B-RELATED"/>
    <property type="match status" value="1"/>
</dbReference>
<accession>X6LGF8</accession>
<sequence>MSSDNAQALKEVFVTMDPTSFNTKIFRTLFFGVTLEERVAHGSVVRINDMSPKCFDFIRHVCYGVKAKLDEEMVSEVLYISNKYLIKGLKKRCVKFILARTNMESIVHILNELYEYQLDSLWKDILFQDQWLGRFIESKEFTQLKSGAVKLFLENCCDVNEELLWTACVKWSQAQENAEKCFYFVFWFFLLLLLLLSLSKSLLQNIPSKEENNSNSCYQQMHSFIFEIRFPLMTPAFFVANVLPTNVLSKDDTIDILAFYCLNTHNVKNFKSTNRPHLFFQIGDIRKVGGTSSFNVQVCSFVLF</sequence>
<dbReference type="PANTHER" id="PTHR45774">
    <property type="entry name" value="BTB/POZ DOMAIN-CONTAINING"/>
    <property type="match status" value="1"/>
</dbReference>
<comment type="caution">
    <text evidence="3">The sequence shown here is derived from an EMBL/GenBank/DDBJ whole genome shotgun (WGS) entry which is preliminary data.</text>
</comment>
<protein>
    <recommendedName>
        <fullName evidence="2">BTB domain-containing protein</fullName>
    </recommendedName>
</protein>
<dbReference type="OrthoDB" id="9979965at2759"/>
<reference evidence="3 4" key="1">
    <citation type="journal article" date="2013" name="Curr. Biol.">
        <title>The Genome of the Foraminiferan Reticulomyxa filosa.</title>
        <authorList>
            <person name="Glockner G."/>
            <person name="Hulsmann N."/>
            <person name="Schleicher M."/>
            <person name="Noegel A.A."/>
            <person name="Eichinger L."/>
            <person name="Gallinger C."/>
            <person name="Pawlowski J."/>
            <person name="Sierra R."/>
            <person name="Euteneuer U."/>
            <person name="Pillet L."/>
            <person name="Moustafa A."/>
            <person name="Platzer M."/>
            <person name="Groth M."/>
            <person name="Szafranski K."/>
            <person name="Schliwa M."/>
        </authorList>
    </citation>
    <scope>NUCLEOTIDE SEQUENCE [LARGE SCALE GENOMIC DNA]</scope>
</reference>
<dbReference type="Gene3D" id="1.25.40.420">
    <property type="match status" value="1"/>
</dbReference>
<dbReference type="Gene3D" id="3.30.710.10">
    <property type="entry name" value="Potassium Channel Kv1.1, Chain A"/>
    <property type="match status" value="1"/>
</dbReference>